<keyword evidence="9" id="KW-1185">Reference proteome</keyword>
<dbReference type="SMART" id="SM00382">
    <property type="entry name" value="AAA"/>
    <property type="match status" value="1"/>
</dbReference>
<keyword evidence="6" id="KW-0046">Antibiotic resistance</keyword>
<dbReference type="Pfam" id="PF00005">
    <property type="entry name" value="ABC_tran"/>
    <property type="match status" value="1"/>
</dbReference>
<evidence type="ECO:0000256" key="1">
    <source>
        <dbReference type="ARBA" id="ARBA00004202"/>
    </source>
</evidence>
<dbReference type="InterPro" id="IPR017871">
    <property type="entry name" value="ABC_transporter-like_CS"/>
</dbReference>
<dbReference type="InterPro" id="IPR003439">
    <property type="entry name" value="ABC_transporter-like_ATP-bd"/>
</dbReference>
<organism evidence="8 9">
    <name type="scientific">Microbacterium algihabitans</name>
    <dbReference type="NCBI Taxonomy" id="3075992"/>
    <lineage>
        <taxon>Bacteria</taxon>
        <taxon>Bacillati</taxon>
        <taxon>Actinomycetota</taxon>
        <taxon>Actinomycetes</taxon>
        <taxon>Micrococcales</taxon>
        <taxon>Microbacteriaceae</taxon>
        <taxon>Microbacterium</taxon>
    </lineage>
</organism>
<dbReference type="InterPro" id="IPR027417">
    <property type="entry name" value="P-loop_NTPase"/>
</dbReference>
<evidence type="ECO:0000256" key="2">
    <source>
        <dbReference type="ARBA" id="ARBA00005417"/>
    </source>
</evidence>
<evidence type="ECO:0000256" key="3">
    <source>
        <dbReference type="ARBA" id="ARBA00022448"/>
    </source>
</evidence>
<accession>A0ABU3RXM6</accession>
<dbReference type="InterPro" id="IPR003593">
    <property type="entry name" value="AAA+_ATPase"/>
</dbReference>
<comment type="caution">
    <text evidence="8">The sequence shown here is derived from an EMBL/GenBank/DDBJ whole genome shotgun (WGS) entry which is preliminary data.</text>
</comment>
<dbReference type="InterPro" id="IPR025302">
    <property type="entry name" value="DrrA1/2-like_C"/>
</dbReference>
<evidence type="ECO:0000256" key="5">
    <source>
        <dbReference type="ARBA" id="ARBA00022840"/>
    </source>
</evidence>
<name>A0ABU3RXM6_9MICO</name>
<evidence type="ECO:0000313" key="8">
    <source>
        <dbReference type="EMBL" id="MDU0327618.1"/>
    </source>
</evidence>
<feature type="domain" description="ABC transporter" evidence="7">
    <location>
        <begin position="5"/>
        <end position="234"/>
    </location>
</feature>
<dbReference type="Proteomes" id="UP001256673">
    <property type="component" value="Unassembled WGS sequence"/>
</dbReference>
<dbReference type="CDD" id="cd03230">
    <property type="entry name" value="ABC_DR_subfamily_A"/>
    <property type="match status" value="1"/>
</dbReference>
<comment type="similarity">
    <text evidence="2">Belongs to the ABC transporter superfamily.</text>
</comment>
<evidence type="ECO:0000256" key="6">
    <source>
        <dbReference type="ARBA" id="ARBA00023251"/>
    </source>
</evidence>
<dbReference type="Gene3D" id="3.40.50.300">
    <property type="entry name" value="P-loop containing nucleotide triphosphate hydrolases"/>
    <property type="match status" value="1"/>
</dbReference>
<dbReference type="InterPro" id="IPR050763">
    <property type="entry name" value="ABC_transporter_ATP-binding"/>
</dbReference>
<keyword evidence="5 8" id="KW-0067">ATP-binding</keyword>
<gene>
    <name evidence="8" type="ORF">RWH43_12700</name>
</gene>
<dbReference type="Pfam" id="PF13732">
    <property type="entry name" value="DrrA1-3_C"/>
    <property type="match status" value="1"/>
</dbReference>
<dbReference type="PROSITE" id="PS50893">
    <property type="entry name" value="ABC_TRANSPORTER_2"/>
    <property type="match status" value="1"/>
</dbReference>
<proteinExistence type="inferred from homology"/>
<dbReference type="RefSeq" id="WP_316001665.1">
    <property type="nucleotide sequence ID" value="NZ_JAWDIU010000004.1"/>
</dbReference>
<keyword evidence="4" id="KW-0547">Nucleotide-binding</keyword>
<dbReference type="EMBL" id="JAWDIU010000004">
    <property type="protein sequence ID" value="MDU0327618.1"/>
    <property type="molecule type" value="Genomic_DNA"/>
</dbReference>
<evidence type="ECO:0000259" key="7">
    <source>
        <dbReference type="PROSITE" id="PS50893"/>
    </source>
</evidence>
<dbReference type="PANTHER" id="PTHR42711:SF5">
    <property type="entry name" value="ABC TRANSPORTER ATP-BINDING PROTEIN NATA"/>
    <property type="match status" value="1"/>
</dbReference>
<dbReference type="SUPFAM" id="SSF52540">
    <property type="entry name" value="P-loop containing nucleoside triphosphate hydrolases"/>
    <property type="match status" value="1"/>
</dbReference>
<evidence type="ECO:0000256" key="4">
    <source>
        <dbReference type="ARBA" id="ARBA00022741"/>
    </source>
</evidence>
<dbReference type="PROSITE" id="PS00211">
    <property type="entry name" value="ABC_TRANSPORTER_1"/>
    <property type="match status" value="1"/>
</dbReference>
<comment type="subcellular location">
    <subcellularLocation>
        <location evidence="1">Cell membrane</location>
        <topology evidence="1">Peripheral membrane protein</topology>
    </subcellularLocation>
</comment>
<dbReference type="GO" id="GO:0005524">
    <property type="term" value="F:ATP binding"/>
    <property type="evidence" value="ECO:0007669"/>
    <property type="project" value="UniProtKB-KW"/>
</dbReference>
<dbReference type="PANTHER" id="PTHR42711">
    <property type="entry name" value="ABC TRANSPORTER ATP-BINDING PROTEIN"/>
    <property type="match status" value="1"/>
</dbReference>
<protein>
    <submittedName>
        <fullName evidence="8">ABC transporter ATP-binding protein</fullName>
    </submittedName>
</protein>
<reference evidence="8 9" key="1">
    <citation type="submission" date="2023-09" db="EMBL/GenBank/DDBJ databases">
        <title>Microbacterium fusihabitans sp. nov., Microbacterium phycihabitans sp. nov., and Microbacterium cervinum sp. nov., isolated from dried seaweeds of beach.</title>
        <authorList>
            <person name="Lee S.D."/>
        </authorList>
    </citation>
    <scope>NUCLEOTIDE SEQUENCE [LARGE SCALE GENOMIC DNA]</scope>
    <source>
        <strain evidence="8 9">KSW2-21</strain>
    </source>
</reference>
<sequence length="303" mass="32834">MSTAIRTAGLRKRYGRTVALDDLDLEVAPGEIHGFLGPNGAGKSTTIRILLGLARADDGTAEVLGADPWHDAASLHARLAYVPGDVTLWPNLSGGETIDLLARLRGYGRSSAYRRERDRLLHAFALDPRTKGRAYSKGNRQKVALVAAFACPADLLLLDEPTSGLDPLMEVVFQQELRRVHEHGTTVLLSSHILSEVEQLCDRVSLVRAGRVAETGTLDDLRQLTRTQVSFADTGAALPPLPGAHDVERDHGRVRFTVDSDDVASVLPTLGAARVTGLRVEPPSLEELFLRRYGERVDAGVGE</sequence>
<keyword evidence="3" id="KW-0813">Transport</keyword>
<evidence type="ECO:0000313" key="9">
    <source>
        <dbReference type="Proteomes" id="UP001256673"/>
    </source>
</evidence>